<dbReference type="PATRIC" id="fig|1348973.3.peg.3948"/>
<dbReference type="Proteomes" id="UP000027936">
    <property type="component" value="Unassembled WGS sequence"/>
</dbReference>
<sequence>MEIIEKNRNRLEELSQFDSLEEFHTNIFNWLVEHKYIFTKSELIGFRSLVLSADVTPGVCHERIEDILNAIHVEYNGNGISRSSFRRMLNKAKLLGIITVYETARIQNGSQDWNIYVFNRL</sequence>
<evidence type="ECO:0000313" key="2">
    <source>
        <dbReference type="Proteomes" id="UP000027936"/>
    </source>
</evidence>
<dbReference type="AlphaFoldDB" id="A0A072NU88"/>
<comment type="caution">
    <text evidence="1">The sequence shown here is derived from an EMBL/GenBank/DDBJ whole genome shotgun (WGS) entry which is preliminary data.</text>
</comment>
<proteinExistence type="predicted"/>
<dbReference type="EMBL" id="JJRY01000022">
    <property type="protein sequence ID" value="KEF36810.1"/>
    <property type="molecule type" value="Genomic_DNA"/>
</dbReference>
<name>A0A072NU88_SCHAZ</name>
<reference evidence="1 2" key="1">
    <citation type="submission" date="2014-04" db="EMBL/GenBank/DDBJ databases">
        <title>Draft genome sequence of Bacillus azotoformans MEV2011, a (co-) denitrifying strain unable to grow in the presence of oxygen.</title>
        <authorList>
            <person name="Nielsen M."/>
            <person name="Schreiber L."/>
            <person name="Finster K."/>
            <person name="Schramm A."/>
        </authorList>
    </citation>
    <scope>NUCLEOTIDE SEQUENCE [LARGE SCALE GENOMIC DNA]</scope>
    <source>
        <strain evidence="1 2">MEV2011</strain>
    </source>
</reference>
<gene>
    <name evidence="1" type="ORF">M670_04062</name>
</gene>
<protein>
    <submittedName>
        <fullName evidence="1">Uncharacterized protein</fullName>
    </submittedName>
</protein>
<dbReference type="OrthoDB" id="2697418at2"/>
<evidence type="ECO:0000313" key="1">
    <source>
        <dbReference type="EMBL" id="KEF36810.1"/>
    </source>
</evidence>
<dbReference type="RefSeq" id="WP_035197758.1">
    <property type="nucleotide sequence ID" value="NZ_JJRY01000022.1"/>
</dbReference>
<accession>A0A072NU88</accession>
<organism evidence="1 2">
    <name type="scientific">Schinkia azotoformans MEV2011</name>
    <dbReference type="NCBI Taxonomy" id="1348973"/>
    <lineage>
        <taxon>Bacteria</taxon>
        <taxon>Bacillati</taxon>
        <taxon>Bacillota</taxon>
        <taxon>Bacilli</taxon>
        <taxon>Bacillales</taxon>
        <taxon>Bacillaceae</taxon>
        <taxon>Calidifontibacillus/Schinkia group</taxon>
        <taxon>Schinkia</taxon>
    </lineage>
</organism>